<dbReference type="EMBL" id="CP004393">
    <property type="protein sequence ID" value="AJE48621.1"/>
    <property type="molecule type" value="Genomic_DNA"/>
</dbReference>
<reference evidence="2 3" key="1">
    <citation type="journal article" date="2014" name="Int. J. Syst. Evol. Microbiol.">
        <title>Celeribacter indicus sp. nov., a polycyclic aromatic hydrocarbon-degrading bacterium from deep-sea sediment and reclassification of Huaishuia halophila as Celeribacter halophilus comb. nov.</title>
        <authorList>
            <person name="Lai Q."/>
            <person name="Cao J."/>
            <person name="Yuan J."/>
            <person name="Li F."/>
            <person name="Shao Z."/>
        </authorList>
    </citation>
    <scope>NUCLEOTIDE SEQUENCE [LARGE SCALE GENOMIC DNA]</scope>
    <source>
        <strain evidence="2">P73</strain>
    </source>
</reference>
<sequence length="66" mass="6991">MSVFAVPNMTCGHCRTAITEALEAVDDTVEIEVDMASREIDVFSEAGDEAILKALADAGYPATLKS</sequence>
<keyword evidence="3" id="KW-1185">Reference proteome</keyword>
<protein>
    <submittedName>
        <fullName evidence="2">Heavy metal transport/detoxification protein</fullName>
    </submittedName>
</protein>
<feature type="domain" description="HMA" evidence="1">
    <location>
        <begin position="1"/>
        <end position="63"/>
    </location>
</feature>
<dbReference type="OrthoDB" id="9801832at2"/>
<proteinExistence type="predicted"/>
<dbReference type="SUPFAM" id="SSF55008">
    <property type="entry name" value="HMA, heavy metal-associated domain"/>
    <property type="match status" value="1"/>
</dbReference>
<dbReference type="Proteomes" id="UP000031521">
    <property type="component" value="Chromosome"/>
</dbReference>
<evidence type="ECO:0000313" key="2">
    <source>
        <dbReference type="EMBL" id="AJE48621.1"/>
    </source>
</evidence>
<dbReference type="KEGG" id="cid:P73_3906"/>
<dbReference type="Gene3D" id="3.30.70.100">
    <property type="match status" value="1"/>
</dbReference>
<accession>A0A0B5E6J6</accession>
<evidence type="ECO:0000313" key="3">
    <source>
        <dbReference type="Proteomes" id="UP000031521"/>
    </source>
</evidence>
<dbReference type="STRING" id="1208324.P73_3906"/>
<dbReference type="InterPro" id="IPR036163">
    <property type="entry name" value="HMA_dom_sf"/>
</dbReference>
<dbReference type="HOGENOM" id="CLU_134973_5_0_5"/>
<dbReference type="CDD" id="cd00371">
    <property type="entry name" value="HMA"/>
    <property type="match status" value="1"/>
</dbReference>
<dbReference type="InterPro" id="IPR006121">
    <property type="entry name" value="HMA_dom"/>
</dbReference>
<dbReference type="AlphaFoldDB" id="A0A0B5E6J6"/>
<evidence type="ECO:0000259" key="1">
    <source>
        <dbReference type="PROSITE" id="PS50846"/>
    </source>
</evidence>
<name>A0A0B5E6J6_9RHOB</name>
<organism evidence="2 3">
    <name type="scientific">Celeribacter indicus</name>
    <dbReference type="NCBI Taxonomy" id="1208324"/>
    <lineage>
        <taxon>Bacteria</taxon>
        <taxon>Pseudomonadati</taxon>
        <taxon>Pseudomonadota</taxon>
        <taxon>Alphaproteobacteria</taxon>
        <taxon>Rhodobacterales</taxon>
        <taxon>Roseobacteraceae</taxon>
        <taxon>Celeribacter</taxon>
    </lineage>
</organism>
<dbReference type="GO" id="GO:0046872">
    <property type="term" value="F:metal ion binding"/>
    <property type="evidence" value="ECO:0007669"/>
    <property type="project" value="InterPro"/>
</dbReference>
<dbReference type="PROSITE" id="PS50846">
    <property type="entry name" value="HMA_2"/>
    <property type="match status" value="1"/>
</dbReference>
<dbReference type="Pfam" id="PF00403">
    <property type="entry name" value="HMA"/>
    <property type="match status" value="1"/>
</dbReference>
<gene>
    <name evidence="2" type="ORF">P73_3906</name>
</gene>
<dbReference type="RefSeq" id="WP_043870914.1">
    <property type="nucleotide sequence ID" value="NZ_CP004393.1"/>
</dbReference>